<proteinExistence type="predicted"/>
<dbReference type="SUPFAM" id="SSF49899">
    <property type="entry name" value="Concanavalin A-like lectins/glucanases"/>
    <property type="match status" value="1"/>
</dbReference>
<dbReference type="InterPro" id="IPR038656">
    <property type="entry name" value="Peptidase_G1_sf"/>
</dbReference>
<dbReference type="Gene3D" id="2.60.120.700">
    <property type="entry name" value="Peptidase G1"/>
    <property type="match status" value="1"/>
</dbReference>
<gene>
    <name evidence="2" type="ORF">HPT30_26410</name>
</gene>
<evidence type="ECO:0000313" key="3">
    <source>
        <dbReference type="Proteomes" id="UP000564806"/>
    </source>
</evidence>
<accession>A0A850ERS6</accession>
<dbReference type="GO" id="GO:0006508">
    <property type="term" value="P:proteolysis"/>
    <property type="evidence" value="ECO:0007669"/>
    <property type="project" value="InterPro"/>
</dbReference>
<reference evidence="2" key="1">
    <citation type="submission" date="2020-06" db="EMBL/GenBank/DDBJ databases">
        <title>Paenibacillus sp. nov., isolated from soil.</title>
        <authorList>
            <person name="Seo Y.L."/>
        </authorList>
    </citation>
    <scope>NUCLEOTIDE SEQUENCE [LARGE SCALE GENOMIC DNA]</scope>
    <source>
        <strain evidence="2">JW14</strain>
    </source>
</reference>
<name>A0A850ERS6_9BACL</name>
<dbReference type="GO" id="GO:0070007">
    <property type="term" value="F:glutamic-type endopeptidase activity"/>
    <property type="evidence" value="ECO:0007669"/>
    <property type="project" value="InterPro"/>
</dbReference>
<dbReference type="PANTHER" id="PTHR37536">
    <property type="entry name" value="PUTATIVE (AFU_ORTHOLOGUE AFUA_3G02970)-RELATED"/>
    <property type="match status" value="1"/>
</dbReference>
<feature type="active site" description="Proton acceptor" evidence="1">
    <location>
        <position position="165"/>
    </location>
</feature>
<evidence type="ECO:0008006" key="4">
    <source>
        <dbReference type="Google" id="ProtNLM"/>
    </source>
</evidence>
<dbReference type="InterPro" id="IPR000250">
    <property type="entry name" value="Peptidase_G1"/>
</dbReference>
<dbReference type="Pfam" id="PF01828">
    <property type="entry name" value="Peptidase_A4"/>
    <property type="match status" value="1"/>
</dbReference>
<evidence type="ECO:0000313" key="2">
    <source>
        <dbReference type="EMBL" id="NUU63893.1"/>
    </source>
</evidence>
<dbReference type="CDD" id="cd13426">
    <property type="entry name" value="Peptidase_G1"/>
    <property type="match status" value="1"/>
</dbReference>
<keyword evidence="3" id="KW-1185">Reference proteome</keyword>
<dbReference type="RefSeq" id="WP_175374259.1">
    <property type="nucleotide sequence ID" value="NZ_JABWCS010000220.1"/>
</dbReference>
<protein>
    <recommendedName>
        <fullName evidence="4">Peptidase A4 family protein</fullName>
    </recommendedName>
</protein>
<dbReference type="AlphaFoldDB" id="A0A850ERS6"/>
<evidence type="ECO:0000256" key="1">
    <source>
        <dbReference type="PIRSR" id="PIRSR600250-50"/>
    </source>
</evidence>
<organism evidence="2 3">
    <name type="scientific">Paenibacillus agri</name>
    <dbReference type="NCBI Taxonomy" id="2744309"/>
    <lineage>
        <taxon>Bacteria</taxon>
        <taxon>Bacillati</taxon>
        <taxon>Bacillota</taxon>
        <taxon>Bacilli</taxon>
        <taxon>Bacillales</taxon>
        <taxon>Paenibacillaceae</taxon>
        <taxon>Paenibacillus</taxon>
    </lineage>
</organism>
<dbReference type="InterPro" id="IPR013320">
    <property type="entry name" value="ConA-like_dom_sf"/>
</dbReference>
<dbReference type="EMBL" id="JABWCS010000220">
    <property type="protein sequence ID" value="NUU63893.1"/>
    <property type="molecule type" value="Genomic_DNA"/>
</dbReference>
<sequence length="254" mass="28586">MNHSISVKRHQPCIKDKKYISQARNKGFGWSSSNWSGYAIRGKKGAYHRISGEWHVPFVKPSARAAYSSAWIGIDGFGNSNLIQTGTGHTFENGKAHYYAWWEILPAFETIIPLPVSPGDSMQASIIKISRTKWCITLRNLTRKWIFRTHQCYTGPQSSAEWILEAPKVSGRITALARVSQVPFNRCRINGKRVKLTPAQGGIMLQNKITIAIPSCPSACGDAFTVRRIYRHKRPSPCMGSSVRSRSIPRHRPH</sequence>
<comment type="caution">
    <text evidence="2">The sequence shown here is derived from an EMBL/GenBank/DDBJ whole genome shotgun (WGS) entry which is preliminary data.</text>
</comment>
<dbReference type="Proteomes" id="UP000564806">
    <property type="component" value="Unassembled WGS sequence"/>
</dbReference>
<dbReference type="PANTHER" id="PTHR37536:SF1">
    <property type="entry name" value="ASPERGILLOPEPSIN, PUTAITVE (AFU_ORTHOLOGUE AFUA_7G01200)"/>
    <property type="match status" value="1"/>
</dbReference>